<keyword evidence="2" id="KW-0472">Membrane</keyword>
<comment type="caution">
    <text evidence="4">The sequence shown here is derived from an EMBL/GenBank/DDBJ whole genome shotgun (WGS) entry which is preliminary data.</text>
</comment>
<dbReference type="OrthoDB" id="3820584at2"/>
<evidence type="ECO:0000256" key="1">
    <source>
        <dbReference type="SAM" id="MobiDB-lite"/>
    </source>
</evidence>
<proteinExistence type="predicted"/>
<feature type="region of interest" description="Disordered" evidence="1">
    <location>
        <begin position="590"/>
        <end position="640"/>
    </location>
</feature>
<dbReference type="EMBL" id="WOGT01000001">
    <property type="protein sequence ID" value="MUN53791.1"/>
    <property type="molecule type" value="Genomic_DNA"/>
</dbReference>
<dbReference type="Proteomes" id="UP000462152">
    <property type="component" value="Unassembled WGS sequence"/>
</dbReference>
<feature type="compositionally biased region" description="Polar residues" evidence="1">
    <location>
        <begin position="704"/>
        <end position="720"/>
    </location>
</feature>
<feature type="chain" id="PRO_5029646729" evidence="3">
    <location>
        <begin position="43"/>
        <end position="779"/>
    </location>
</feature>
<organism evidence="4 5">
    <name type="scientific">Rothia koreensis</name>
    <dbReference type="NCBI Taxonomy" id="592378"/>
    <lineage>
        <taxon>Bacteria</taxon>
        <taxon>Bacillati</taxon>
        <taxon>Actinomycetota</taxon>
        <taxon>Actinomycetes</taxon>
        <taxon>Micrococcales</taxon>
        <taxon>Micrococcaceae</taxon>
        <taxon>Rothia</taxon>
    </lineage>
</organism>
<feature type="region of interest" description="Disordered" evidence="1">
    <location>
        <begin position="688"/>
        <end position="722"/>
    </location>
</feature>
<evidence type="ECO:0000256" key="3">
    <source>
        <dbReference type="SAM" id="SignalP"/>
    </source>
</evidence>
<feature type="compositionally biased region" description="Low complexity" evidence="1">
    <location>
        <begin position="607"/>
        <end position="619"/>
    </location>
</feature>
<name>A0A7K1LF32_9MICC</name>
<keyword evidence="5" id="KW-1185">Reference proteome</keyword>
<accession>A0A7K1LF32</accession>
<gene>
    <name evidence="4" type="ORF">GMA10_00870</name>
</gene>
<dbReference type="RefSeq" id="WP_129313906.1">
    <property type="nucleotide sequence ID" value="NZ_NOIQ01000001.1"/>
</dbReference>
<feature type="compositionally biased region" description="Low complexity" evidence="1">
    <location>
        <begin position="629"/>
        <end position="640"/>
    </location>
</feature>
<sequence length="779" mass="82723">MMNIGISRTSARSRTHIRRLLSLLLAAVLALAACLILPSASADDASNRQTVTTNEKTAEVSGPLTVDVAGTIHVEGRDWKNSLAGGARIAVKYDKGTVAVNGESVVTQFEARTDGTFSAELPVPTQANSDKPWLPGTKHTIHFLSGSLKEGDLPRNAVLKVSVAGQAESPAQTPSWVSATSTVNSGSPATIDVAPFTTGKDAALHLIGKGWKTADGRSGSIVSIKVNYQTPTGKIDQYAREDQVISDHLASLGKSKDPTSWVLLVPKGTATQDPEHGLYTIDQTGSFDITVKAPEELRHGKPGQYVTITAQSGRNLEGDVQRRAVTDPIPVDGEAAQPIQDISEVRCSTQAPQPTARVENQFMQRGDKLHLVGEGWCNPGGRTGAPKVAVKLDEGEISHPDTALHSNRSIWALVDPDPATGVLDAWIELPDGTTTTSVPEFPEGAHSLRLLSGSLRHGDLSMTFGGRGTLDFTVGEYRPNGMAPALGLDELTEDSRHDVRVNRDGPRITVEVPGARPGQWVRATPYAEAAPRNQWGSGWVRLDDHRSLSYDLPDDAAAGDYRLVVQNGEREDFGTLLGWGQLTIPENARGSRAEVGPAHGRGAQGTSARRSAAHAAPASGLNTGSGQTSAARAVPASPAAVREMTSLGRVRSRAPHRARVLRAPGVPVYPWVRAARHPVHRVVASLRDAEKDAHHHARPLASPSARSQALDSESDSQGTNAGREEAKVTLKILTWNNVLLALAGALLLAMVLYLTHKPHQAASQASEASATPEAEASDD</sequence>
<reference evidence="4 5" key="1">
    <citation type="submission" date="2019-12" db="EMBL/GenBank/DDBJ databases">
        <authorList>
            <person name="Li J."/>
            <person name="Shi Y."/>
            <person name="Xu G."/>
            <person name="Xiao D."/>
            <person name="Ran X."/>
        </authorList>
    </citation>
    <scope>NUCLEOTIDE SEQUENCE [LARGE SCALE GENOMIC DNA]</scope>
    <source>
        <strain evidence="4 5">JCM 15915</strain>
    </source>
</reference>
<evidence type="ECO:0000313" key="4">
    <source>
        <dbReference type="EMBL" id="MUN53791.1"/>
    </source>
</evidence>
<protein>
    <submittedName>
        <fullName evidence="4">Uncharacterized protein</fullName>
    </submittedName>
</protein>
<feature type="signal peptide" evidence="3">
    <location>
        <begin position="1"/>
        <end position="42"/>
    </location>
</feature>
<evidence type="ECO:0000256" key="2">
    <source>
        <dbReference type="SAM" id="Phobius"/>
    </source>
</evidence>
<feature type="transmembrane region" description="Helical" evidence="2">
    <location>
        <begin position="733"/>
        <end position="754"/>
    </location>
</feature>
<dbReference type="AlphaFoldDB" id="A0A7K1LF32"/>
<keyword evidence="2" id="KW-0812">Transmembrane</keyword>
<keyword evidence="2" id="KW-1133">Transmembrane helix</keyword>
<evidence type="ECO:0000313" key="5">
    <source>
        <dbReference type="Proteomes" id="UP000462152"/>
    </source>
</evidence>
<keyword evidence="3" id="KW-0732">Signal</keyword>